<gene>
    <name evidence="2" type="ORF">G7Y89_g7001</name>
</gene>
<proteinExistence type="predicted"/>
<dbReference type="OrthoDB" id="19174at2759"/>
<reference evidence="2 3" key="1">
    <citation type="submission" date="2020-03" db="EMBL/GenBank/DDBJ databases">
        <title>Draft Genome Sequence of Cudoniella acicularis.</title>
        <authorList>
            <person name="Buettner E."/>
            <person name="Kellner H."/>
        </authorList>
    </citation>
    <scope>NUCLEOTIDE SEQUENCE [LARGE SCALE GENOMIC DNA]</scope>
    <source>
        <strain evidence="2 3">DSM 108380</strain>
    </source>
</reference>
<dbReference type="AlphaFoldDB" id="A0A8H4RLP6"/>
<organism evidence="2 3">
    <name type="scientific">Cudoniella acicularis</name>
    <dbReference type="NCBI Taxonomy" id="354080"/>
    <lineage>
        <taxon>Eukaryota</taxon>
        <taxon>Fungi</taxon>
        <taxon>Dikarya</taxon>
        <taxon>Ascomycota</taxon>
        <taxon>Pezizomycotina</taxon>
        <taxon>Leotiomycetes</taxon>
        <taxon>Helotiales</taxon>
        <taxon>Tricladiaceae</taxon>
        <taxon>Cudoniella</taxon>
    </lineage>
</organism>
<name>A0A8H4RLP6_9HELO</name>
<feature type="region of interest" description="Disordered" evidence="1">
    <location>
        <begin position="183"/>
        <end position="203"/>
    </location>
</feature>
<accession>A0A8H4RLP6</accession>
<comment type="caution">
    <text evidence="2">The sequence shown here is derived from an EMBL/GenBank/DDBJ whole genome shotgun (WGS) entry which is preliminary data.</text>
</comment>
<sequence>MAELDEQPNPLLLAADNSPELLPLLRSNPSLASAQDEHGYSLMHAASSYNRLELLGALVNEFDVDVDLKDEDGETALFVTETVDCAKFLVEDLHADMFVVGNGGQTAREKISEENDFPEVAVYLRMKELEAGVVNGVGEGSTTNGTRPPPLPEGVRVNLEMMNPEEAGEVVDPEFRRRIQELAERDDYEEEGGQDALRQLVGDAIRGDIGQQREVRRRTG</sequence>
<evidence type="ECO:0000313" key="2">
    <source>
        <dbReference type="EMBL" id="KAF4631131.1"/>
    </source>
</evidence>
<evidence type="ECO:0008006" key="4">
    <source>
        <dbReference type="Google" id="ProtNLM"/>
    </source>
</evidence>
<evidence type="ECO:0000313" key="3">
    <source>
        <dbReference type="Proteomes" id="UP000566819"/>
    </source>
</evidence>
<dbReference type="Proteomes" id="UP000566819">
    <property type="component" value="Unassembled WGS sequence"/>
</dbReference>
<dbReference type="Gene3D" id="1.25.40.20">
    <property type="entry name" value="Ankyrin repeat-containing domain"/>
    <property type="match status" value="1"/>
</dbReference>
<protein>
    <recommendedName>
        <fullName evidence="4">Ankyrin repeat-containing protein</fullName>
    </recommendedName>
</protein>
<dbReference type="InterPro" id="IPR036770">
    <property type="entry name" value="Ankyrin_rpt-contain_sf"/>
</dbReference>
<evidence type="ECO:0000256" key="1">
    <source>
        <dbReference type="SAM" id="MobiDB-lite"/>
    </source>
</evidence>
<dbReference type="EMBL" id="JAAMPI010000474">
    <property type="protein sequence ID" value="KAF4631131.1"/>
    <property type="molecule type" value="Genomic_DNA"/>
</dbReference>
<keyword evidence="3" id="KW-1185">Reference proteome</keyword>
<dbReference type="SUPFAM" id="SSF48403">
    <property type="entry name" value="Ankyrin repeat"/>
    <property type="match status" value="1"/>
</dbReference>